<evidence type="ECO:0000313" key="3">
    <source>
        <dbReference type="Proteomes" id="UP000465609"/>
    </source>
</evidence>
<name>A0ABM7IJF9_9MYCO</name>
<evidence type="ECO:0000313" key="2">
    <source>
        <dbReference type="EMBL" id="BBX86941.1"/>
    </source>
</evidence>
<keyword evidence="3" id="KW-1185">Reference proteome</keyword>
<feature type="compositionally biased region" description="Basic and acidic residues" evidence="1">
    <location>
        <begin position="1"/>
        <end position="10"/>
    </location>
</feature>
<sequence length="54" mass="6306">MLPKRDKSAADDVTNEPQDAVDVGPYEQWLQDAYADHQPGDDKWRPPVDMYDEW</sequence>
<organism evidence="2 3">
    <name type="scientific">Mycolicibacterium aubagnense</name>
    <dbReference type="NCBI Taxonomy" id="319707"/>
    <lineage>
        <taxon>Bacteria</taxon>
        <taxon>Bacillati</taxon>
        <taxon>Actinomycetota</taxon>
        <taxon>Actinomycetes</taxon>
        <taxon>Mycobacteriales</taxon>
        <taxon>Mycobacteriaceae</taxon>
        <taxon>Mycolicibacterium</taxon>
    </lineage>
</organism>
<dbReference type="EMBL" id="AP022577">
    <property type="protein sequence ID" value="BBX86941.1"/>
    <property type="molecule type" value="Genomic_DNA"/>
</dbReference>
<accession>A0ABM7IJF9</accession>
<dbReference type="RefSeq" id="WP_163911667.1">
    <property type="nucleotide sequence ID" value="NZ_AP022577.1"/>
</dbReference>
<evidence type="ECO:0000256" key="1">
    <source>
        <dbReference type="SAM" id="MobiDB-lite"/>
    </source>
</evidence>
<protein>
    <recommendedName>
        <fullName evidence="4">Antitoxin</fullName>
    </recommendedName>
</protein>
<gene>
    <name evidence="2" type="ORF">MAUB_48140</name>
</gene>
<evidence type="ECO:0008006" key="4">
    <source>
        <dbReference type="Google" id="ProtNLM"/>
    </source>
</evidence>
<proteinExistence type="predicted"/>
<reference evidence="2 3" key="1">
    <citation type="journal article" date="2019" name="Emerg. Microbes Infect.">
        <title>Comprehensive subspecies identification of 175 nontuberculous mycobacteria species based on 7547 genomic profiles.</title>
        <authorList>
            <person name="Matsumoto Y."/>
            <person name="Kinjo T."/>
            <person name="Motooka D."/>
            <person name="Nabeya D."/>
            <person name="Jung N."/>
            <person name="Uechi K."/>
            <person name="Horii T."/>
            <person name="Iida T."/>
            <person name="Fujita J."/>
            <person name="Nakamura S."/>
        </authorList>
    </citation>
    <scope>NUCLEOTIDE SEQUENCE [LARGE SCALE GENOMIC DNA]</scope>
    <source>
        <strain evidence="2 3">JCM 15296</strain>
    </source>
</reference>
<feature type="region of interest" description="Disordered" evidence="1">
    <location>
        <begin position="34"/>
        <end position="54"/>
    </location>
</feature>
<feature type="compositionally biased region" description="Basic and acidic residues" evidence="1">
    <location>
        <begin position="34"/>
        <end position="46"/>
    </location>
</feature>
<dbReference type="Proteomes" id="UP000465609">
    <property type="component" value="Chromosome"/>
</dbReference>
<feature type="region of interest" description="Disordered" evidence="1">
    <location>
        <begin position="1"/>
        <end position="22"/>
    </location>
</feature>